<name>S4NRR5_9NEOP</name>
<evidence type="ECO:0000313" key="1">
    <source>
        <dbReference type="EMBL" id="JAA81461.1"/>
    </source>
</evidence>
<sequence>MRSIFFASYQDRNKPFGTCSTADDMREASRAKNYKAMAIREKSVRVQRARYQSLPSEYTDLQAIIAEREL</sequence>
<organism evidence="1">
    <name type="scientific">Pararge aegeria</name>
    <name type="common">speckled wood butterfly</name>
    <dbReference type="NCBI Taxonomy" id="116150"/>
    <lineage>
        <taxon>Eukaryota</taxon>
        <taxon>Metazoa</taxon>
        <taxon>Ecdysozoa</taxon>
        <taxon>Arthropoda</taxon>
        <taxon>Hexapoda</taxon>
        <taxon>Insecta</taxon>
        <taxon>Pterygota</taxon>
        <taxon>Neoptera</taxon>
        <taxon>Endopterygota</taxon>
        <taxon>Lepidoptera</taxon>
        <taxon>Glossata</taxon>
        <taxon>Ditrysia</taxon>
        <taxon>Papilionoidea</taxon>
        <taxon>Nymphalidae</taxon>
        <taxon>Satyrinae</taxon>
        <taxon>Satyrini</taxon>
        <taxon>Parargina</taxon>
        <taxon>Pararge</taxon>
    </lineage>
</organism>
<dbReference type="AlphaFoldDB" id="S4NRR5"/>
<reference evidence="1" key="2">
    <citation type="submission" date="2013-05" db="EMBL/GenBank/DDBJ databases">
        <authorList>
            <person name="Carter J.-M."/>
            <person name="Baker S.C."/>
            <person name="Pink R."/>
            <person name="Carter D.R.F."/>
            <person name="Collins A."/>
            <person name="Tomlin J."/>
            <person name="Gibbs M."/>
            <person name="Breuker C.J."/>
        </authorList>
    </citation>
    <scope>NUCLEOTIDE SEQUENCE</scope>
    <source>
        <tissue evidence="1">Ovary</tissue>
    </source>
</reference>
<protein>
    <submittedName>
        <fullName evidence="1">Uncharacterized protein</fullName>
    </submittedName>
</protein>
<reference evidence="1" key="1">
    <citation type="journal article" date="2013" name="BMC Genomics">
        <title>Unscrambling butterfly oogenesis.</title>
        <authorList>
            <person name="Carter J.M."/>
            <person name="Baker S.C."/>
            <person name="Pink R."/>
            <person name="Carter D.R."/>
            <person name="Collins A."/>
            <person name="Tomlin J."/>
            <person name="Gibbs M."/>
            <person name="Breuker C.J."/>
        </authorList>
    </citation>
    <scope>NUCLEOTIDE SEQUENCE</scope>
    <source>
        <tissue evidence="1">Ovary</tissue>
    </source>
</reference>
<dbReference type="EMBL" id="GAIX01011099">
    <property type="protein sequence ID" value="JAA81461.1"/>
    <property type="molecule type" value="Transcribed_RNA"/>
</dbReference>
<proteinExistence type="predicted"/>
<accession>S4NRR5</accession>